<proteinExistence type="predicted"/>
<evidence type="ECO:0000313" key="2">
    <source>
        <dbReference type="EMBL" id="GIY35048.1"/>
    </source>
</evidence>
<comment type="caution">
    <text evidence="2">The sequence shown here is derived from an EMBL/GenBank/DDBJ whole genome shotgun (WGS) entry which is preliminary data.</text>
</comment>
<organism evidence="2 3">
    <name type="scientific">Caerostris extrusa</name>
    <name type="common">Bark spider</name>
    <name type="synonym">Caerostris bankana</name>
    <dbReference type="NCBI Taxonomy" id="172846"/>
    <lineage>
        <taxon>Eukaryota</taxon>
        <taxon>Metazoa</taxon>
        <taxon>Ecdysozoa</taxon>
        <taxon>Arthropoda</taxon>
        <taxon>Chelicerata</taxon>
        <taxon>Arachnida</taxon>
        <taxon>Araneae</taxon>
        <taxon>Araneomorphae</taxon>
        <taxon>Entelegynae</taxon>
        <taxon>Araneoidea</taxon>
        <taxon>Araneidae</taxon>
        <taxon>Caerostris</taxon>
    </lineage>
</organism>
<dbReference type="Proteomes" id="UP001054945">
    <property type="component" value="Unassembled WGS sequence"/>
</dbReference>
<dbReference type="Pfam" id="PF10390">
    <property type="entry name" value="ELL"/>
    <property type="match status" value="1"/>
</dbReference>
<gene>
    <name evidence="2" type="ORF">CEXT_378071</name>
</gene>
<dbReference type="GO" id="GO:0006368">
    <property type="term" value="P:transcription elongation by RNA polymerase II"/>
    <property type="evidence" value="ECO:0007669"/>
    <property type="project" value="InterPro"/>
</dbReference>
<accession>A0AAV4SKV8</accession>
<dbReference type="GO" id="GO:0008023">
    <property type="term" value="C:transcription elongation factor complex"/>
    <property type="evidence" value="ECO:0007669"/>
    <property type="project" value="InterPro"/>
</dbReference>
<dbReference type="AlphaFoldDB" id="A0AAV4SKV8"/>
<feature type="domain" description="RNA polymerase II elongation factor ELL N-terminal" evidence="1">
    <location>
        <begin position="16"/>
        <end position="98"/>
    </location>
</feature>
<name>A0AAV4SKV8_CAEEX</name>
<evidence type="ECO:0000313" key="3">
    <source>
        <dbReference type="Proteomes" id="UP001054945"/>
    </source>
</evidence>
<protein>
    <recommendedName>
        <fullName evidence="1">RNA polymerase II elongation factor ELL N-terminal domain-containing protein</fullName>
    </recommendedName>
</protein>
<evidence type="ECO:0000259" key="1">
    <source>
        <dbReference type="Pfam" id="PF10390"/>
    </source>
</evidence>
<dbReference type="EMBL" id="BPLR01009851">
    <property type="protein sequence ID" value="GIY35048.1"/>
    <property type="molecule type" value="Genomic_DNA"/>
</dbReference>
<sequence>MRPSDSNNCLNDNLSIKRQEHKSYVRFKFSAAAWKAIENFQITKNDSSKMTIKFDECGGILSIPTKEKTNFFSIFDLSEDGSNSFVQCVQQDSNSCVKPLGMLKSKNPSSS</sequence>
<dbReference type="InterPro" id="IPR019464">
    <property type="entry name" value="ELL_N"/>
</dbReference>
<keyword evidence="3" id="KW-1185">Reference proteome</keyword>
<reference evidence="2 3" key="1">
    <citation type="submission" date="2021-06" db="EMBL/GenBank/DDBJ databases">
        <title>Caerostris extrusa draft genome.</title>
        <authorList>
            <person name="Kono N."/>
            <person name="Arakawa K."/>
        </authorList>
    </citation>
    <scope>NUCLEOTIDE SEQUENCE [LARGE SCALE GENOMIC DNA]</scope>
</reference>